<comment type="caution">
    <text evidence="2">The sequence shown here is derived from an EMBL/GenBank/DDBJ whole genome shotgun (WGS) entry which is preliminary data.</text>
</comment>
<feature type="region of interest" description="Disordered" evidence="1">
    <location>
        <begin position="98"/>
        <end position="128"/>
    </location>
</feature>
<evidence type="ECO:0000313" key="3">
    <source>
        <dbReference type="Proteomes" id="UP001596957"/>
    </source>
</evidence>
<protein>
    <submittedName>
        <fullName evidence="2">Uncharacterized protein</fullName>
    </submittedName>
</protein>
<proteinExistence type="predicted"/>
<reference evidence="3" key="1">
    <citation type="journal article" date="2019" name="Int. J. Syst. Evol. Microbiol.">
        <title>The Global Catalogue of Microorganisms (GCM) 10K type strain sequencing project: providing services to taxonomists for standard genome sequencing and annotation.</title>
        <authorList>
            <consortium name="The Broad Institute Genomics Platform"/>
            <consortium name="The Broad Institute Genome Sequencing Center for Infectious Disease"/>
            <person name="Wu L."/>
            <person name="Ma J."/>
        </authorList>
    </citation>
    <scope>NUCLEOTIDE SEQUENCE [LARGE SCALE GENOMIC DNA]</scope>
    <source>
        <strain evidence="3">CGMCC 4.7198</strain>
    </source>
</reference>
<organism evidence="2 3">
    <name type="scientific">Streptomyces lutosisoli</name>
    <dbReference type="NCBI Taxonomy" id="2665721"/>
    <lineage>
        <taxon>Bacteria</taxon>
        <taxon>Bacillati</taxon>
        <taxon>Actinomycetota</taxon>
        <taxon>Actinomycetes</taxon>
        <taxon>Kitasatosporales</taxon>
        <taxon>Streptomycetaceae</taxon>
        <taxon>Streptomyces</taxon>
    </lineage>
</organism>
<gene>
    <name evidence="2" type="ORF">ACFQZP_38895</name>
</gene>
<dbReference type="RefSeq" id="WP_381264542.1">
    <property type="nucleotide sequence ID" value="NZ_JBHTBI010000107.1"/>
</dbReference>
<evidence type="ECO:0000313" key="2">
    <source>
        <dbReference type="EMBL" id="MFD0287514.1"/>
    </source>
</evidence>
<dbReference type="Proteomes" id="UP001596957">
    <property type="component" value="Unassembled WGS sequence"/>
</dbReference>
<sequence>MGCGFHHQLSTKLIRDNQAIGVELSLLRAGGDDEPFGDCVKDAQTGTGAVSRIPRDERLEPILAERKAKAERQRLAPGAYDIACPDCAGLAGERCASPSGGVHRSRVEGAQKAGQEMLRSEPEPGPVD</sequence>
<evidence type="ECO:0000256" key="1">
    <source>
        <dbReference type="SAM" id="MobiDB-lite"/>
    </source>
</evidence>
<name>A0ABW2VU70_9ACTN</name>
<accession>A0ABW2VU70</accession>
<dbReference type="EMBL" id="JBHTEC010000001">
    <property type="protein sequence ID" value="MFD0287514.1"/>
    <property type="molecule type" value="Genomic_DNA"/>
</dbReference>
<keyword evidence="3" id="KW-1185">Reference proteome</keyword>